<dbReference type="InterPro" id="IPR043137">
    <property type="entry name" value="GGT_ssub_C"/>
</dbReference>
<proteinExistence type="predicted"/>
<organism evidence="1 2">
    <name type="scientific">Priapulus caudatus</name>
    <name type="common">Priapulid worm</name>
    <dbReference type="NCBI Taxonomy" id="37621"/>
    <lineage>
        <taxon>Eukaryota</taxon>
        <taxon>Metazoa</taxon>
        <taxon>Ecdysozoa</taxon>
        <taxon>Scalidophora</taxon>
        <taxon>Priapulida</taxon>
        <taxon>Priapulimorpha</taxon>
        <taxon>Priapulimorphida</taxon>
        <taxon>Priapulidae</taxon>
        <taxon>Priapulus</taxon>
    </lineage>
</organism>
<gene>
    <name evidence="2" type="primary">LOC106810946</name>
</gene>
<name>A0ABM1ECJ3_PRICU</name>
<keyword evidence="1" id="KW-1185">Reference proteome</keyword>
<dbReference type="InterPro" id="IPR043138">
    <property type="entry name" value="GGT_lsub"/>
</dbReference>
<dbReference type="SUPFAM" id="SSF56235">
    <property type="entry name" value="N-terminal nucleophile aminohydrolases (Ntn hydrolases)"/>
    <property type="match status" value="1"/>
</dbReference>
<evidence type="ECO:0000313" key="1">
    <source>
        <dbReference type="Proteomes" id="UP000695022"/>
    </source>
</evidence>
<dbReference type="PANTHER" id="PTHR11686">
    <property type="entry name" value="GAMMA GLUTAMYL TRANSPEPTIDASE"/>
    <property type="match status" value="1"/>
</dbReference>
<dbReference type="Gene3D" id="3.60.20.40">
    <property type="match status" value="1"/>
</dbReference>
<dbReference type="PRINTS" id="PR01210">
    <property type="entry name" value="GGTRANSPTASE"/>
</dbReference>
<reference evidence="2" key="1">
    <citation type="submission" date="2025-08" db="UniProtKB">
        <authorList>
            <consortium name="RefSeq"/>
        </authorList>
    </citation>
    <scope>IDENTIFICATION</scope>
</reference>
<evidence type="ECO:0000313" key="2">
    <source>
        <dbReference type="RefSeq" id="XP_014669914.1"/>
    </source>
</evidence>
<dbReference type="RefSeq" id="XP_014669914.1">
    <property type="nucleotide sequence ID" value="XM_014814428.1"/>
</dbReference>
<dbReference type="Proteomes" id="UP000695022">
    <property type="component" value="Unplaced"/>
</dbReference>
<accession>A0ABM1ECJ3</accession>
<dbReference type="PANTHER" id="PTHR11686:SF9">
    <property type="entry name" value="RE13973P"/>
    <property type="match status" value="1"/>
</dbReference>
<dbReference type="Pfam" id="PF01019">
    <property type="entry name" value="G_glu_transpept"/>
    <property type="match status" value="1"/>
</dbReference>
<sequence>MPDGERVVFRRFCTLWEGTPEASSGHWHCPEFSGADGLPAPELVHHMGVEHLERAVRWAQYVRWAQPHAQVVEIAALGELRRRAEAMQSLLDPRDKSPQNCHYLLKFSIDRERYFYRDTISRGLPFKAKESLLPMRQTCPRRTPTRYFKVSGRANRCYTLLKGDLEVVVAKGGLAIAVPSEIIGYATAHDKFGKLPWKDLFVRVISLCRSGFPVRAALADAIGEIPEEGVIREMFTNPKTGKLYQEGEVMTRDKLANTFEVIANDSDKYKELAETMVEEIKEQGGIIELEDLTDYTVETPEPLQVEIDGMTMFSPPPPASGAVLSLILNILEGYRLTPNSFQDFRLDTLHLIAEAFKHGYSKRSALGDPNFIDNIELIANMTADDYAEAIRSKIWYNTTHDVDWYEPTSFNYTSNDAGTSHVSVYANGDAVSVTSTINTHFGSKVAGRLSGIIYNNEIMDFFNNKTGKASSPANFILPGKRPMSSMCPMILVDRSGQVRLVIGASGGAKITSSTAWLKCQAPNGIIVGYRSDPDPNQHARIA</sequence>
<dbReference type="GeneID" id="106810946"/>
<dbReference type="InterPro" id="IPR029055">
    <property type="entry name" value="Ntn_hydrolases_N"/>
</dbReference>
<dbReference type="InterPro" id="IPR000101">
    <property type="entry name" value="GGT_peptidase"/>
</dbReference>
<dbReference type="Gene3D" id="1.10.246.130">
    <property type="match status" value="1"/>
</dbReference>
<protein>
    <submittedName>
        <fullName evidence="2">Gamma-glutamyltranspeptidase 1-like</fullName>
    </submittedName>
</protein>